<dbReference type="EMBL" id="LXFE01000226">
    <property type="protein sequence ID" value="OLL26182.1"/>
    <property type="molecule type" value="Genomic_DNA"/>
</dbReference>
<dbReference type="InterPro" id="IPR019464">
    <property type="entry name" value="ELL_N"/>
</dbReference>
<dbReference type="GO" id="GO:0003746">
    <property type="term" value="F:translation elongation factor activity"/>
    <property type="evidence" value="ECO:0007669"/>
    <property type="project" value="UniProtKB-KW"/>
</dbReference>
<proteinExistence type="predicted"/>
<feature type="compositionally biased region" description="Polar residues" evidence="1">
    <location>
        <begin position="444"/>
        <end position="463"/>
    </location>
</feature>
<evidence type="ECO:0000313" key="4">
    <source>
        <dbReference type="Proteomes" id="UP000186594"/>
    </source>
</evidence>
<keyword evidence="3" id="KW-0251">Elongation factor</keyword>
<name>A0A1U7LUG3_NEOID</name>
<dbReference type="AlphaFoldDB" id="A0A1U7LUG3"/>
<keyword evidence="3" id="KW-0648">Protein biosynthesis</keyword>
<dbReference type="Gene3D" id="1.10.10.2670">
    <property type="entry name" value="E3 ubiquitin-protein ligase"/>
    <property type="match status" value="1"/>
</dbReference>
<feature type="domain" description="RNA polymerase II elongation factor ELL N-terminal" evidence="2">
    <location>
        <begin position="90"/>
        <end position="276"/>
    </location>
</feature>
<dbReference type="InterPro" id="IPR042065">
    <property type="entry name" value="E3_ELL-like"/>
</dbReference>
<dbReference type="OrthoDB" id="2587563at2759"/>
<feature type="region of interest" description="Disordered" evidence="1">
    <location>
        <begin position="412"/>
        <end position="497"/>
    </location>
</feature>
<evidence type="ECO:0000256" key="1">
    <source>
        <dbReference type="SAM" id="MobiDB-lite"/>
    </source>
</evidence>
<dbReference type="Pfam" id="PF10390">
    <property type="entry name" value="ELL"/>
    <property type="match status" value="1"/>
</dbReference>
<accession>A0A1U7LUG3</accession>
<feature type="region of interest" description="Disordered" evidence="1">
    <location>
        <begin position="125"/>
        <end position="174"/>
    </location>
</feature>
<dbReference type="Proteomes" id="UP000186594">
    <property type="component" value="Unassembled WGS sequence"/>
</dbReference>
<feature type="compositionally biased region" description="Polar residues" evidence="1">
    <location>
        <begin position="318"/>
        <end position="339"/>
    </location>
</feature>
<dbReference type="GO" id="GO:0008023">
    <property type="term" value="C:transcription elongation factor complex"/>
    <property type="evidence" value="ECO:0007669"/>
    <property type="project" value="InterPro"/>
</dbReference>
<feature type="region of interest" description="Disordered" evidence="1">
    <location>
        <begin position="285"/>
        <end position="399"/>
    </location>
</feature>
<sequence>MSAAYCRPSAPLSLFQPSLDAEDTGSSQDNLQCMYFRLSEDVLAALLDSKASPDLEIVFGETAAFSVGNKSFALTVQEESGTTELYRHSDIETGRLDMAGNVSHKLSVNREIDYNEYLILRSKSGEVSKSRTEKQSTLVDAANSDPLSRSAKNKTHLPQRPPTAVAASVTAKPRPANIEKNQLASKSQVASVLTPATSPIPLRSQIVHLLALKPVREDYIAEKTQPSSPNRIRSILTEVGDRLQNDVWGLKDQFWPEVKSHNWPHYTDSQRTEVTNRANAILDRLGISDNSTERSRNPVTQLKGRASAQPATPPLTAEHSTAGSLNGSCISPDLSSSSVLPKKTGGGIFTGRKTTIKKRKAEEDTTSKPKRSRIEDEITLKSSQKPAPRKDNTKTTILNNPKIKSAEYVVDSDAESTLEQDNFSDRSRSGSLTSKNKKPIRTRMQLTNRRPSSLNPPDSSNGIKANKRAAPHPSPAFPSHSDDSPVSMSEQSSTSYTTNELNDMARQYRSLFPEYQKLHNRVTALTRNDVNDSGVDVEKLLRRLLKMHDQLRGWKEILVRVSKGLDL</sequence>
<evidence type="ECO:0000313" key="3">
    <source>
        <dbReference type="EMBL" id="OLL26182.1"/>
    </source>
</evidence>
<feature type="compositionally biased region" description="Polar residues" evidence="1">
    <location>
        <begin position="486"/>
        <end position="497"/>
    </location>
</feature>
<evidence type="ECO:0000259" key="2">
    <source>
        <dbReference type="Pfam" id="PF10390"/>
    </source>
</evidence>
<dbReference type="SUPFAM" id="SSF46785">
    <property type="entry name" value="Winged helix' DNA-binding domain"/>
    <property type="match status" value="1"/>
</dbReference>
<feature type="compositionally biased region" description="Basic and acidic residues" evidence="1">
    <location>
        <begin position="360"/>
        <end position="379"/>
    </location>
</feature>
<dbReference type="InterPro" id="IPR036390">
    <property type="entry name" value="WH_DNA-bd_sf"/>
</dbReference>
<dbReference type="OMA" id="EVRVYDW"/>
<feature type="compositionally biased region" description="Basic and acidic residues" evidence="1">
    <location>
        <begin position="125"/>
        <end position="134"/>
    </location>
</feature>
<reference evidence="3 4" key="1">
    <citation type="submission" date="2016-04" db="EMBL/GenBank/DDBJ databases">
        <title>Evolutionary innovation and constraint leading to complex multicellularity in the Ascomycota.</title>
        <authorList>
            <person name="Cisse O."/>
            <person name="Nguyen A."/>
            <person name="Hewitt D.A."/>
            <person name="Jedd G."/>
            <person name="Stajich J.E."/>
        </authorList>
    </citation>
    <scope>NUCLEOTIDE SEQUENCE [LARGE SCALE GENOMIC DNA]</scope>
    <source>
        <strain evidence="3 4">DAH-3</strain>
    </source>
</reference>
<dbReference type="STRING" id="1198029.A0A1U7LUG3"/>
<gene>
    <name evidence="3" type="ORF">NEOLI_004893</name>
</gene>
<organism evidence="3 4">
    <name type="scientific">Neolecta irregularis (strain DAH-3)</name>
    <dbReference type="NCBI Taxonomy" id="1198029"/>
    <lineage>
        <taxon>Eukaryota</taxon>
        <taxon>Fungi</taxon>
        <taxon>Dikarya</taxon>
        <taxon>Ascomycota</taxon>
        <taxon>Taphrinomycotina</taxon>
        <taxon>Neolectales</taxon>
        <taxon>Neolectaceae</taxon>
        <taxon>Neolecta</taxon>
    </lineage>
</organism>
<protein>
    <submittedName>
        <fullName evidence="3">RNA polymerase II elongation factor ell1</fullName>
    </submittedName>
</protein>
<comment type="caution">
    <text evidence="3">The sequence shown here is derived from an EMBL/GenBank/DDBJ whole genome shotgun (WGS) entry which is preliminary data.</text>
</comment>
<dbReference type="GO" id="GO:0006368">
    <property type="term" value="P:transcription elongation by RNA polymerase II"/>
    <property type="evidence" value="ECO:0007669"/>
    <property type="project" value="InterPro"/>
</dbReference>
<keyword evidence="4" id="KW-1185">Reference proteome</keyword>